<dbReference type="EMBL" id="AZFV01000002">
    <property type="protein sequence ID" value="KRM18478.1"/>
    <property type="molecule type" value="Genomic_DNA"/>
</dbReference>
<comment type="caution">
    <text evidence="2">The sequence shown here is derived from an EMBL/GenBank/DDBJ whole genome shotgun (WGS) entry which is preliminary data.</text>
</comment>
<dbReference type="InterPro" id="IPR017853">
    <property type="entry name" value="GH"/>
</dbReference>
<dbReference type="GO" id="GO:0009253">
    <property type="term" value="P:peptidoglycan catabolic process"/>
    <property type="evidence" value="ECO:0007669"/>
    <property type="project" value="InterPro"/>
</dbReference>
<dbReference type="Proteomes" id="UP000051302">
    <property type="component" value="Unassembled WGS sequence"/>
</dbReference>
<dbReference type="AlphaFoldDB" id="A0A0R1WKX3"/>
<organism evidence="2 3">
    <name type="scientific">Companilactobacillus nantensis DSM 16982</name>
    <dbReference type="NCBI Taxonomy" id="1423774"/>
    <lineage>
        <taxon>Bacteria</taxon>
        <taxon>Bacillati</taxon>
        <taxon>Bacillota</taxon>
        <taxon>Bacilli</taxon>
        <taxon>Lactobacillales</taxon>
        <taxon>Lactobacillaceae</taxon>
        <taxon>Companilactobacillus</taxon>
    </lineage>
</organism>
<dbReference type="InterPro" id="IPR002053">
    <property type="entry name" value="Glyco_hydro_25"/>
</dbReference>
<evidence type="ECO:0000313" key="3">
    <source>
        <dbReference type="Proteomes" id="UP000051302"/>
    </source>
</evidence>
<accession>A0A0R1WKX3</accession>
<dbReference type="PROSITE" id="PS51904">
    <property type="entry name" value="GLYCOSYL_HYDROL_F25_2"/>
    <property type="match status" value="1"/>
</dbReference>
<dbReference type="STRING" id="1423774.FD31_GL001027"/>
<dbReference type="Gene3D" id="3.20.20.80">
    <property type="entry name" value="Glycosidases"/>
    <property type="match status" value="1"/>
</dbReference>
<reference evidence="2 3" key="1">
    <citation type="journal article" date="2015" name="Genome Announc.">
        <title>Expanding the biotechnology potential of lactobacilli through comparative genomics of 213 strains and associated genera.</title>
        <authorList>
            <person name="Sun Z."/>
            <person name="Harris H.M."/>
            <person name="McCann A."/>
            <person name="Guo C."/>
            <person name="Argimon S."/>
            <person name="Zhang W."/>
            <person name="Yang X."/>
            <person name="Jeffery I.B."/>
            <person name="Cooney J.C."/>
            <person name="Kagawa T.F."/>
            <person name="Liu W."/>
            <person name="Song Y."/>
            <person name="Salvetti E."/>
            <person name="Wrobel A."/>
            <person name="Rasinkangas P."/>
            <person name="Parkhill J."/>
            <person name="Rea M.C."/>
            <person name="O'Sullivan O."/>
            <person name="Ritari J."/>
            <person name="Douillard F.P."/>
            <person name="Paul Ross R."/>
            <person name="Yang R."/>
            <person name="Briner A.E."/>
            <person name="Felis G.E."/>
            <person name="de Vos W.M."/>
            <person name="Barrangou R."/>
            <person name="Klaenhammer T.R."/>
            <person name="Caufield P.W."/>
            <person name="Cui Y."/>
            <person name="Zhang H."/>
            <person name="O'Toole P.W."/>
        </authorList>
    </citation>
    <scope>NUCLEOTIDE SEQUENCE [LARGE SCALE GENOMIC DNA]</scope>
    <source>
        <strain evidence="2 3">DSM 16982</strain>
    </source>
</reference>
<dbReference type="GO" id="GO:0016998">
    <property type="term" value="P:cell wall macromolecule catabolic process"/>
    <property type="evidence" value="ECO:0007669"/>
    <property type="project" value="InterPro"/>
</dbReference>
<dbReference type="SUPFAM" id="SSF51445">
    <property type="entry name" value="(Trans)glycosidases"/>
    <property type="match status" value="1"/>
</dbReference>
<protein>
    <submittedName>
        <fullName evidence="2">Lyzozyme M1 (1,4-beta-N-acetylmuramidase)</fullName>
    </submittedName>
</protein>
<dbReference type="PANTHER" id="PTHR34135:SF2">
    <property type="entry name" value="LYSOZYME"/>
    <property type="match status" value="1"/>
</dbReference>
<sequence length="373" mass="40956">MKPRNKLIYMVSLLIAGLFFFVTDVDAARTDMVYVSNHNGYMTVSNFKDMLNNYGVKAVVTKISEGNYYKDYTAANNISTAQSAGLYINGYHFARYTTVQGAINEADYAASMAKADGLPIGAALITDVEAQEQNGLSRSVNNANNQAFINEVAKYGYRSAVYTMSSWLGQKMDVGKGWIASYPYNAADKNWYSAHHSWQWGSTYRFQGSYGNFDVSQNYDNFFYGNQTPLENPKSTINNVVSVKGDSYKAYTTYNNSGQANIGTNVISGTSWKSAGVSVINDKPFYIIGVDTLLPQSSSTFNGTVVVNYVSDYGVLAYNSEGNSIGGSNKIFKGGTVWKTADKLVNLPNIGYAYKVATDEYIPVKYAQGSGFK</sequence>
<evidence type="ECO:0000313" key="2">
    <source>
        <dbReference type="EMBL" id="KRM18478.1"/>
    </source>
</evidence>
<evidence type="ECO:0000256" key="1">
    <source>
        <dbReference type="ARBA" id="ARBA00010646"/>
    </source>
</evidence>
<dbReference type="PATRIC" id="fig|1423774.3.peg.1070"/>
<keyword evidence="3" id="KW-1185">Reference proteome</keyword>
<dbReference type="GO" id="GO:0016052">
    <property type="term" value="P:carbohydrate catabolic process"/>
    <property type="evidence" value="ECO:0007669"/>
    <property type="project" value="TreeGrafter"/>
</dbReference>
<dbReference type="PANTHER" id="PTHR34135">
    <property type="entry name" value="LYSOZYME"/>
    <property type="match status" value="1"/>
</dbReference>
<dbReference type="GO" id="GO:0003796">
    <property type="term" value="F:lysozyme activity"/>
    <property type="evidence" value="ECO:0007669"/>
    <property type="project" value="InterPro"/>
</dbReference>
<proteinExistence type="inferred from homology"/>
<comment type="similarity">
    <text evidence="1">Belongs to the glycosyl hydrolase 25 family.</text>
</comment>
<gene>
    <name evidence="2" type="ORF">FD31_GL001027</name>
</gene>
<name>A0A0R1WKX3_9LACO</name>
<dbReference type="Pfam" id="PF01183">
    <property type="entry name" value="Glyco_hydro_25"/>
    <property type="match status" value="1"/>
</dbReference>